<evidence type="ECO:0000259" key="1">
    <source>
        <dbReference type="Pfam" id="PF11716"/>
    </source>
</evidence>
<dbReference type="InterPro" id="IPR017517">
    <property type="entry name" value="Maleyloyr_isom"/>
</dbReference>
<gene>
    <name evidence="2" type="ORF">GC106_38810</name>
</gene>
<dbReference type="Proteomes" id="UP000763557">
    <property type="component" value="Unassembled WGS sequence"/>
</dbReference>
<comment type="caution">
    <text evidence="2">The sequence shown here is derived from an EMBL/GenBank/DDBJ whole genome shotgun (WGS) entry which is preliminary data.</text>
</comment>
<sequence>MEIFDDLVAEYDRLDGIFATLSAEDWMRPSAAAEWSNVDVLLHLAQTEETVVATVTGSGVRERGAMSVDEAMDQWVRAERAGPEVVYPRWRAARRKSVEVLRSADPAKASAWASAALRPATMATTRLAEHWAHALDITEPLGIPYPDTDRLRHIARLAHRTLPYAFQLAGRQPVAVRAELTGPDGQTYRFGPDDAGSTITGSLGAFCRVGAQRLKPEQSGLTTTGPHAAAALRVLRNYAA</sequence>
<name>A0ABX2F5L3_9PSEU</name>
<dbReference type="RefSeq" id="WP_173133080.1">
    <property type="nucleotide sequence ID" value="NZ_CBCSGW010000016.1"/>
</dbReference>
<dbReference type="Gene3D" id="1.20.120.450">
    <property type="entry name" value="dinb family like domain"/>
    <property type="match status" value="1"/>
</dbReference>
<evidence type="ECO:0000313" key="2">
    <source>
        <dbReference type="EMBL" id="NRN66656.1"/>
    </source>
</evidence>
<proteinExistence type="predicted"/>
<evidence type="ECO:0000313" key="3">
    <source>
        <dbReference type="Proteomes" id="UP000763557"/>
    </source>
</evidence>
<dbReference type="InterPro" id="IPR034660">
    <property type="entry name" value="DinB/YfiT-like"/>
</dbReference>
<organism evidence="2 3">
    <name type="scientific">Kibdelosporangium persicum</name>
    <dbReference type="NCBI Taxonomy" id="2698649"/>
    <lineage>
        <taxon>Bacteria</taxon>
        <taxon>Bacillati</taxon>
        <taxon>Actinomycetota</taxon>
        <taxon>Actinomycetes</taxon>
        <taxon>Pseudonocardiales</taxon>
        <taxon>Pseudonocardiaceae</taxon>
        <taxon>Kibdelosporangium</taxon>
    </lineage>
</organism>
<keyword evidence="3" id="KW-1185">Reference proteome</keyword>
<accession>A0ABX2F5L3</accession>
<dbReference type="Pfam" id="PF11716">
    <property type="entry name" value="MDMPI_N"/>
    <property type="match status" value="1"/>
</dbReference>
<feature type="domain" description="Mycothiol-dependent maleylpyruvate isomerase metal-binding" evidence="1">
    <location>
        <begin position="9"/>
        <end position="137"/>
    </location>
</feature>
<reference evidence="2 3" key="1">
    <citation type="submission" date="2020-01" db="EMBL/GenBank/DDBJ databases">
        <title>Kibdelosporangium persica a novel Actinomycetes from a hot desert in Iran.</title>
        <authorList>
            <person name="Safaei N."/>
            <person name="Zaburannyi N."/>
            <person name="Mueller R."/>
            <person name="Wink J."/>
        </authorList>
    </citation>
    <scope>NUCLEOTIDE SEQUENCE [LARGE SCALE GENOMIC DNA]</scope>
    <source>
        <strain evidence="2 3">4NS15</strain>
    </source>
</reference>
<dbReference type="NCBIfam" id="TIGR03083">
    <property type="entry name" value="maleylpyruvate isomerase family mycothiol-dependent enzyme"/>
    <property type="match status" value="1"/>
</dbReference>
<dbReference type="EMBL" id="JAAATY010000011">
    <property type="protein sequence ID" value="NRN66656.1"/>
    <property type="molecule type" value="Genomic_DNA"/>
</dbReference>
<dbReference type="SUPFAM" id="SSF109854">
    <property type="entry name" value="DinB/YfiT-like putative metalloenzymes"/>
    <property type="match status" value="1"/>
</dbReference>
<protein>
    <submittedName>
        <fullName evidence="2">Wyosine base formation</fullName>
    </submittedName>
</protein>
<dbReference type="InterPro" id="IPR024344">
    <property type="entry name" value="MDMPI_metal-binding"/>
</dbReference>